<dbReference type="InterPro" id="IPR027417">
    <property type="entry name" value="P-loop_NTPase"/>
</dbReference>
<dbReference type="Pfam" id="PF03215">
    <property type="entry name" value="Rad17"/>
    <property type="match status" value="1"/>
</dbReference>
<comment type="subcellular location">
    <subcellularLocation>
        <location evidence="1">Nucleus</location>
    </subcellularLocation>
</comment>
<dbReference type="PANTHER" id="PTHR12172">
    <property type="entry name" value="CELL CYCLE CHECKPOINT PROTEIN RAD17"/>
    <property type="match status" value="1"/>
</dbReference>
<dbReference type="GO" id="GO:0005634">
    <property type="term" value="C:nucleus"/>
    <property type="evidence" value="ECO:0007669"/>
    <property type="project" value="UniProtKB-SubCell"/>
</dbReference>
<evidence type="ECO:0000256" key="5">
    <source>
        <dbReference type="ARBA" id="ARBA00022840"/>
    </source>
</evidence>
<evidence type="ECO:0000256" key="3">
    <source>
        <dbReference type="ARBA" id="ARBA00022741"/>
    </source>
</evidence>
<evidence type="ECO:0000256" key="4">
    <source>
        <dbReference type="ARBA" id="ARBA00022763"/>
    </source>
</evidence>
<dbReference type="STRING" id="1037660.A0A066VR30"/>
<dbReference type="GeneID" id="25264953"/>
<protein>
    <recommendedName>
        <fullName evidence="11">AAA+ ATPase domain-containing protein</fullName>
    </recommendedName>
</protein>
<dbReference type="GO" id="GO:0003689">
    <property type="term" value="F:DNA clamp loader activity"/>
    <property type="evidence" value="ECO:0007669"/>
    <property type="project" value="TreeGrafter"/>
</dbReference>
<dbReference type="SUPFAM" id="SSF52540">
    <property type="entry name" value="P-loop containing nucleoside triphosphate hydrolases"/>
    <property type="match status" value="1"/>
</dbReference>
<dbReference type="Gene3D" id="3.40.50.300">
    <property type="entry name" value="P-loop containing nucleotide triphosphate hydrolases"/>
    <property type="match status" value="1"/>
</dbReference>
<reference evidence="9 10" key="1">
    <citation type="submission" date="2014-05" db="EMBL/GenBank/DDBJ databases">
        <title>Draft genome sequence of a rare smut relative, Tilletiaria anomala UBC 951.</title>
        <authorList>
            <consortium name="DOE Joint Genome Institute"/>
            <person name="Toome M."/>
            <person name="Kuo A."/>
            <person name="Henrissat B."/>
            <person name="Lipzen A."/>
            <person name="Tritt A."/>
            <person name="Yoshinaga Y."/>
            <person name="Zane M."/>
            <person name="Barry K."/>
            <person name="Grigoriev I.V."/>
            <person name="Spatafora J.W."/>
            <person name="Aimea M.C."/>
        </authorList>
    </citation>
    <scope>NUCLEOTIDE SEQUENCE [LARGE SCALE GENOMIC DNA]</scope>
    <source>
        <strain evidence="9 10">UBC 951</strain>
    </source>
</reference>
<accession>A0A066VR30</accession>
<feature type="compositionally biased region" description="Low complexity" evidence="8">
    <location>
        <begin position="85"/>
        <end position="99"/>
    </location>
</feature>
<dbReference type="EMBL" id="JMSN01000082">
    <property type="protein sequence ID" value="KDN41249.1"/>
    <property type="molecule type" value="Genomic_DNA"/>
</dbReference>
<comment type="similarity">
    <text evidence="2">Belongs to the rad17/RAD24 family.</text>
</comment>
<comment type="caution">
    <text evidence="9">The sequence shown here is derived from an EMBL/GenBank/DDBJ whole genome shotgun (WGS) entry which is preliminary data.</text>
</comment>
<evidence type="ECO:0000256" key="6">
    <source>
        <dbReference type="ARBA" id="ARBA00023242"/>
    </source>
</evidence>
<keyword evidence="3" id="KW-0547">Nucleotide-binding</keyword>
<dbReference type="OrthoDB" id="10265971at2759"/>
<dbReference type="AlphaFoldDB" id="A0A066VR30"/>
<feature type="region of interest" description="Disordered" evidence="8">
    <location>
        <begin position="1"/>
        <end position="111"/>
    </location>
</feature>
<dbReference type="Proteomes" id="UP000027361">
    <property type="component" value="Unassembled WGS sequence"/>
</dbReference>
<feature type="compositionally biased region" description="Polar residues" evidence="8">
    <location>
        <begin position="1"/>
        <end position="10"/>
    </location>
</feature>
<name>A0A066VR30_TILAU</name>
<evidence type="ECO:0000256" key="8">
    <source>
        <dbReference type="SAM" id="MobiDB-lite"/>
    </source>
</evidence>
<keyword evidence="6" id="KW-0539">Nucleus</keyword>
<dbReference type="HOGENOM" id="CLU_329049_0_0_1"/>
<evidence type="ECO:0000256" key="1">
    <source>
        <dbReference type="ARBA" id="ARBA00004123"/>
    </source>
</evidence>
<evidence type="ECO:0008006" key="11">
    <source>
        <dbReference type="Google" id="ProtNLM"/>
    </source>
</evidence>
<evidence type="ECO:0000313" key="10">
    <source>
        <dbReference type="Proteomes" id="UP000027361"/>
    </source>
</evidence>
<keyword evidence="7" id="KW-0131">Cell cycle</keyword>
<dbReference type="GO" id="GO:0000077">
    <property type="term" value="P:DNA damage checkpoint signaling"/>
    <property type="evidence" value="ECO:0007669"/>
    <property type="project" value="TreeGrafter"/>
</dbReference>
<dbReference type="InParanoid" id="A0A066VR30"/>
<dbReference type="InterPro" id="IPR004582">
    <property type="entry name" value="Checkpoint_prot_Rad17_Rad24"/>
</dbReference>
<evidence type="ECO:0000256" key="2">
    <source>
        <dbReference type="ARBA" id="ARBA00006168"/>
    </source>
</evidence>
<dbReference type="PANTHER" id="PTHR12172:SF0">
    <property type="entry name" value="CELL CYCLE CHECKPOINT PROTEIN RAD17"/>
    <property type="match status" value="1"/>
</dbReference>
<dbReference type="FunCoup" id="A0A066VR30">
    <property type="interactions" value="409"/>
</dbReference>
<feature type="compositionally biased region" description="Polar residues" evidence="8">
    <location>
        <begin position="20"/>
        <end position="42"/>
    </location>
</feature>
<feature type="compositionally biased region" description="Polar residues" evidence="8">
    <location>
        <begin position="469"/>
        <end position="480"/>
    </location>
</feature>
<feature type="compositionally biased region" description="Polar residues" evidence="8">
    <location>
        <begin position="100"/>
        <end position="109"/>
    </location>
</feature>
<dbReference type="GO" id="GO:0006281">
    <property type="term" value="P:DNA repair"/>
    <property type="evidence" value="ECO:0007669"/>
    <property type="project" value="InterPro"/>
</dbReference>
<evidence type="ECO:0000256" key="7">
    <source>
        <dbReference type="ARBA" id="ARBA00023306"/>
    </source>
</evidence>
<dbReference type="RefSeq" id="XP_013241660.1">
    <property type="nucleotide sequence ID" value="XM_013386206.1"/>
</dbReference>
<sequence>MVPSRSSTAATPAGTKHKLSSNSDTKTGSKNQPASSKRSAGGTQKRLRALDSKPAGSILKQSRLTFGPPGSTTSPWLPPSSCFDSAASQNSHASQQNRSGSEQPDSQPVTRLCKRRAQAIDLREVEESVQDHSWDVIDDATSDEEEDDAAQSLKGLSYSKKLGTASLSSMNTPAPARSPFDDIWSLTFPPTTRADLSVHKKKVEEVERWLRDALQGPNQMRKYRRLLCLSGPSGSGKSTVMDILAKQEEIGFDVASFDNRATSGGQGYMQASRAMGERGSTGLTEKFAEFVLYAAGPRRLKLGDDDEPSKQHSSSTETGVVRKSFRFDTAPETLPSSSSNANKVIIIDDLPNLSHLPTKETFQSSLEMLLRKPLTQFDEYGKLLNIPVVVILSESLPRASEESWASGGGDGGGWKERMTSTWDVRTVFGDVIRNHPGFAEIKFNPIPTTLMKSGLKRIVDLALGPGHDSTATGAISPTSNAKTISKKRKAKSKPDSDGDASIGDDMLSTATLLSDAIAKHSDGDIRSAINALQTALRLDAAGAPALATSAVLGSVESDTDLEVVAAKSAKTAREGRSRRLAVGTNQARKRVTSKEKVDQLMTLVAERESSMALWHALGKVLYNKRAGEEKDEMERAMMRDLATRTSRQDLLPEHMLHLERKLSMVDIDALWLQVSVEPSNFLIFLHHNYPQFCEDLDECARIVDQYSFVDARLHPEHESWLSSSLSAYYHFVVSSKATMLHLPSPVPRNRQKLNKPHFWDVGKRSKQFSDGLSDAQAYFQRKASRCMSSAEQQDDAFAYLTLSSSSSTALATEVLPLLAKFRSSEGQWSFPLQMCTSALIFGFPPFLRQRQRSAGKPQLSRRIVLLIANWRAW</sequence>
<proteinExistence type="inferred from homology"/>
<gene>
    <name evidence="9" type="ORF">K437DRAFT_258362</name>
</gene>
<feature type="compositionally biased region" description="Polar residues" evidence="8">
    <location>
        <begin position="59"/>
        <end position="75"/>
    </location>
</feature>
<dbReference type="GO" id="GO:0005524">
    <property type="term" value="F:ATP binding"/>
    <property type="evidence" value="ECO:0007669"/>
    <property type="project" value="UniProtKB-KW"/>
</dbReference>
<evidence type="ECO:0000313" key="9">
    <source>
        <dbReference type="EMBL" id="KDN41249.1"/>
    </source>
</evidence>
<keyword evidence="5" id="KW-0067">ATP-binding</keyword>
<dbReference type="OMA" id="GANERPW"/>
<keyword evidence="4" id="KW-0227">DNA damage</keyword>
<dbReference type="GO" id="GO:0033314">
    <property type="term" value="P:mitotic DNA replication checkpoint signaling"/>
    <property type="evidence" value="ECO:0007669"/>
    <property type="project" value="TreeGrafter"/>
</dbReference>
<dbReference type="GO" id="GO:0003682">
    <property type="term" value="F:chromatin binding"/>
    <property type="evidence" value="ECO:0007669"/>
    <property type="project" value="TreeGrafter"/>
</dbReference>
<organism evidence="9 10">
    <name type="scientific">Tilletiaria anomala (strain ATCC 24038 / CBS 436.72 / UBC 951)</name>
    <dbReference type="NCBI Taxonomy" id="1037660"/>
    <lineage>
        <taxon>Eukaryota</taxon>
        <taxon>Fungi</taxon>
        <taxon>Dikarya</taxon>
        <taxon>Basidiomycota</taxon>
        <taxon>Ustilaginomycotina</taxon>
        <taxon>Exobasidiomycetes</taxon>
        <taxon>Georgefischeriales</taxon>
        <taxon>Tilletiariaceae</taxon>
        <taxon>Tilletiaria</taxon>
    </lineage>
</organism>
<feature type="region of interest" description="Disordered" evidence="8">
    <location>
        <begin position="469"/>
        <end position="502"/>
    </location>
</feature>
<keyword evidence="10" id="KW-1185">Reference proteome</keyword>